<keyword evidence="3" id="KW-1185">Reference proteome</keyword>
<keyword evidence="1" id="KW-0812">Transmembrane</keyword>
<evidence type="ECO:0000313" key="2">
    <source>
        <dbReference type="EMBL" id="KAK8852825.1"/>
    </source>
</evidence>
<keyword evidence="1" id="KW-1133">Transmembrane helix</keyword>
<proteinExistence type="predicted"/>
<accession>A0ABR2HUL0</accession>
<evidence type="ECO:0000313" key="3">
    <source>
        <dbReference type="Proteomes" id="UP001470230"/>
    </source>
</evidence>
<comment type="caution">
    <text evidence="2">The sequence shown here is derived from an EMBL/GenBank/DDBJ whole genome shotgun (WGS) entry which is preliminary data.</text>
</comment>
<sequence>MTSCTFINCISGASPILNLNTRATTITHVCCAFTKEDDDFLFENDFFVRSEIPNKSFFQLIYSSFKDAITDRPSTHMFNFHGHGALRYQCINTTNCEMTCAFIDIDPSNLLFQMNTFNDITATYIISLNIQDGSNYGSYLDYVGYTNFIYNRLIEAAVFLDMHTGTTITFEKCVFSCMKVFTNQNSDIKPLVVECVFDCDKYINNDELELVDPIIIHNPIPLDNAHYVVPGICDGVQRENAFGCNNDECPTYVSCPPDAFSFDPSDFTYTLIFHPDINTPSPSPTESFSHSNTFSKSSQFTSSSEFSSSIKFSNSNLFSKSSQFTSSSEFSSSIKFSNSNLFSKSSQFTSSSEFSSSIKFSNTNLFSKSSQFTSSSEFSSSIKFSNSNLFPKSSQFTSSSEFSSSIKFSNSNLFPKSSQFTSSSEFSSSIKFSNTNLFSKSSQFTSSSEFSSSIKFSNSNLFPKSSQFTSSSEFSSSIKFSNSNLFPKSSQFTSSSEFSSSIKFSYSNLFSKSSQFTSSSEFTKTFEFSNSDEFSLSDCFSPTKTNVFTNSIIFTKSSEFTSSHSFTQTPTQSIYSNKITIFQSLSQSFTHVKSVSFSLSYASSIHSYECMNEDEQSSICFSNSFYFTNVPYLIVFLSKTFIPVKVSYEIQYVKKRITGEQLIGIVCGSVACLFSVLGIILFIVRKKYSIVSSDFLENSSSEIETNIQSTEKEVTFNVSEIASNNLDNWL</sequence>
<feature type="transmembrane region" description="Helical" evidence="1">
    <location>
        <begin position="662"/>
        <end position="684"/>
    </location>
</feature>
<reference evidence="2 3" key="1">
    <citation type="submission" date="2024-04" db="EMBL/GenBank/DDBJ databases">
        <title>Tritrichomonas musculus Genome.</title>
        <authorList>
            <person name="Alves-Ferreira E."/>
            <person name="Grigg M."/>
            <person name="Lorenzi H."/>
            <person name="Galac M."/>
        </authorList>
    </citation>
    <scope>NUCLEOTIDE SEQUENCE [LARGE SCALE GENOMIC DNA]</scope>
    <source>
        <strain evidence="2 3">EAF2021</strain>
    </source>
</reference>
<evidence type="ECO:0000256" key="1">
    <source>
        <dbReference type="SAM" id="Phobius"/>
    </source>
</evidence>
<dbReference type="Proteomes" id="UP001470230">
    <property type="component" value="Unassembled WGS sequence"/>
</dbReference>
<organism evidence="2 3">
    <name type="scientific">Tritrichomonas musculus</name>
    <dbReference type="NCBI Taxonomy" id="1915356"/>
    <lineage>
        <taxon>Eukaryota</taxon>
        <taxon>Metamonada</taxon>
        <taxon>Parabasalia</taxon>
        <taxon>Tritrichomonadida</taxon>
        <taxon>Tritrichomonadidae</taxon>
        <taxon>Tritrichomonas</taxon>
    </lineage>
</organism>
<gene>
    <name evidence="2" type="ORF">M9Y10_017817</name>
</gene>
<name>A0ABR2HUL0_9EUKA</name>
<protein>
    <submittedName>
        <fullName evidence="2">Uncharacterized protein</fullName>
    </submittedName>
</protein>
<keyword evidence="1" id="KW-0472">Membrane</keyword>
<dbReference type="EMBL" id="JAPFFF010000023">
    <property type="protein sequence ID" value="KAK8852825.1"/>
    <property type="molecule type" value="Genomic_DNA"/>
</dbReference>